<sequence>MFSVKTIHDIVLDPAPPAGLPWIEYSTPILKKHGLVLGYEYNFGDGSYLWSFYDPAYLGEYSAAFDGDAPDTFDMYTKMIIAGRGVLFLGSDQRLPITGSKFSLRQFCHHQTMAGALRKDPAIEQFGRMRDNSSQYFRFNKKTGPFLFAVVCLLPLGVGYLSYQTHGQIQLAGLRRDRPFFRQFKQPETEEPASE</sequence>
<dbReference type="RefSeq" id="XP_024663153.1">
    <property type="nucleotide sequence ID" value="XM_024807385.1"/>
</dbReference>
<feature type="transmembrane region" description="Helical" evidence="1">
    <location>
        <begin position="146"/>
        <end position="163"/>
    </location>
</feature>
<name>A0A2T0FE20_9ASCO</name>
<dbReference type="OrthoDB" id="15108at2759"/>
<keyword evidence="1" id="KW-0812">Transmembrane</keyword>
<reference evidence="2 3" key="1">
    <citation type="submission" date="2017-04" db="EMBL/GenBank/DDBJ databases">
        <title>Genome sequencing of [Candida] sorbophila.</title>
        <authorList>
            <person name="Ahn J.O."/>
        </authorList>
    </citation>
    <scope>NUCLEOTIDE SEQUENCE [LARGE SCALE GENOMIC DNA]</scope>
    <source>
        <strain evidence="2 3">DS02</strain>
    </source>
</reference>
<proteinExistence type="predicted"/>
<dbReference type="GeneID" id="36514576"/>
<accession>A0A2T0FE20</accession>
<keyword evidence="3" id="KW-1185">Reference proteome</keyword>
<evidence type="ECO:0000313" key="3">
    <source>
        <dbReference type="Proteomes" id="UP000238350"/>
    </source>
</evidence>
<organism evidence="2 3">
    <name type="scientific">Wickerhamiella sorbophila</name>
    <dbReference type="NCBI Taxonomy" id="45607"/>
    <lineage>
        <taxon>Eukaryota</taxon>
        <taxon>Fungi</taxon>
        <taxon>Dikarya</taxon>
        <taxon>Ascomycota</taxon>
        <taxon>Saccharomycotina</taxon>
        <taxon>Dipodascomycetes</taxon>
        <taxon>Dipodascales</taxon>
        <taxon>Trichomonascaceae</taxon>
        <taxon>Wickerhamiella</taxon>
    </lineage>
</organism>
<dbReference type="EMBL" id="NDIQ01000001">
    <property type="protein sequence ID" value="PRT53207.1"/>
    <property type="molecule type" value="Genomic_DNA"/>
</dbReference>
<dbReference type="AlphaFoldDB" id="A0A2T0FE20"/>
<dbReference type="Proteomes" id="UP000238350">
    <property type="component" value="Unassembled WGS sequence"/>
</dbReference>
<keyword evidence="1" id="KW-0472">Membrane</keyword>
<evidence type="ECO:0000313" key="2">
    <source>
        <dbReference type="EMBL" id="PRT53207.1"/>
    </source>
</evidence>
<dbReference type="PANTHER" id="PTHR39476">
    <property type="entry name" value="NADH:UBIQUINONE OXIDOREDUCTASE 6.6KD SUBUNIT"/>
    <property type="match status" value="1"/>
</dbReference>
<protein>
    <submittedName>
        <fullName evidence="2">Uncharacterized protein</fullName>
    </submittedName>
</protein>
<gene>
    <name evidence="2" type="ORF">B9G98_00827</name>
</gene>
<evidence type="ECO:0000256" key="1">
    <source>
        <dbReference type="SAM" id="Phobius"/>
    </source>
</evidence>
<comment type="caution">
    <text evidence="2">The sequence shown here is derived from an EMBL/GenBank/DDBJ whole genome shotgun (WGS) entry which is preliminary data.</text>
</comment>
<keyword evidence="1" id="KW-1133">Transmembrane helix</keyword>
<dbReference type="PANTHER" id="PTHR39476:SF1">
    <property type="entry name" value="NADH DEHYDROGENASE [UBIQUINONE] 1 BETA SUBCOMPLEX SUBUNIT 4"/>
    <property type="match status" value="1"/>
</dbReference>